<proteinExistence type="predicted"/>
<keyword evidence="1" id="KW-0472">Membrane</keyword>
<feature type="transmembrane region" description="Helical" evidence="1">
    <location>
        <begin position="80"/>
        <end position="102"/>
    </location>
</feature>
<name>A0A6N2V0P9_ANAHA</name>
<sequence>MYGLHKTILVLVTLLCWGISFIFKVDYSIIASEGITIISIILAIYMTSFSSLVSSKLADKMSKTQDKQLRGKSELGVLKGYLNVAVKFGIVNIVIGCILLLMKNKLKANINRNIVYNILSATGISSLADNIFLMYVLFIFMINRQLWNK</sequence>
<protein>
    <submittedName>
        <fullName evidence="2">Uncharacterized protein</fullName>
    </submittedName>
</protein>
<feature type="transmembrane region" description="Helical" evidence="1">
    <location>
        <begin position="35"/>
        <end position="59"/>
    </location>
</feature>
<evidence type="ECO:0000256" key="1">
    <source>
        <dbReference type="SAM" id="Phobius"/>
    </source>
</evidence>
<gene>
    <name evidence="2" type="ORF">AHLFYP4_02145</name>
</gene>
<organism evidence="2">
    <name type="scientific">Anaerostipes hadrus</name>
    <dbReference type="NCBI Taxonomy" id="649756"/>
    <lineage>
        <taxon>Bacteria</taxon>
        <taxon>Bacillati</taxon>
        <taxon>Bacillota</taxon>
        <taxon>Clostridia</taxon>
        <taxon>Lachnospirales</taxon>
        <taxon>Lachnospiraceae</taxon>
        <taxon>Anaerostipes</taxon>
    </lineage>
</organism>
<reference evidence="2" key="1">
    <citation type="submission" date="2019-11" db="EMBL/GenBank/DDBJ databases">
        <authorList>
            <person name="Feng L."/>
        </authorList>
    </citation>
    <scope>NUCLEOTIDE SEQUENCE</scope>
    <source>
        <strain evidence="2">AhadrusLFYP4</strain>
    </source>
</reference>
<dbReference type="EMBL" id="CACRSX010000040">
    <property type="protein sequence ID" value="VYT22562.1"/>
    <property type="molecule type" value="Genomic_DNA"/>
</dbReference>
<keyword evidence="1" id="KW-0812">Transmembrane</keyword>
<feature type="transmembrane region" description="Helical" evidence="1">
    <location>
        <begin position="114"/>
        <end position="142"/>
    </location>
</feature>
<accession>A0A6N2V0P9</accession>
<dbReference type="RefSeq" id="WP_156723892.1">
    <property type="nucleotide sequence ID" value="NZ_CACRSX010000040.1"/>
</dbReference>
<keyword evidence="1" id="KW-1133">Transmembrane helix</keyword>
<evidence type="ECO:0000313" key="2">
    <source>
        <dbReference type="EMBL" id="VYT22562.1"/>
    </source>
</evidence>
<dbReference type="AlphaFoldDB" id="A0A6N2V0P9"/>
<feature type="transmembrane region" description="Helical" evidence="1">
    <location>
        <begin position="7"/>
        <end position="23"/>
    </location>
</feature>